<dbReference type="GO" id="GO:0006260">
    <property type="term" value="P:DNA replication"/>
    <property type="evidence" value="ECO:0007669"/>
    <property type="project" value="TreeGrafter"/>
</dbReference>
<gene>
    <name evidence="5" type="ORF">RJ53_11165</name>
</gene>
<dbReference type="GO" id="GO:0005524">
    <property type="term" value="F:ATP binding"/>
    <property type="evidence" value="ECO:0007669"/>
    <property type="project" value="UniProtKB-KW"/>
</dbReference>
<dbReference type="InterPro" id="IPR003593">
    <property type="entry name" value="AAA+_ATPase"/>
</dbReference>
<dbReference type="AlphaFoldDB" id="A0A8J7W7S5"/>
<dbReference type="PIRSF" id="PIRSF003073">
    <property type="entry name" value="DNAC_TnpB_IstB"/>
    <property type="match status" value="1"/>
</dbReference>
<keyword evidence="3" id="KW-0067">ATP-binding</keyword>
<reference evidence="5" key="1">
    <citation type="submission" date="2014-12" db="EMBL/GenBank/DDBJ databases">
        <authorList>
            <person name="Huang H.-H."/>
            <person name="Chen S.-C."/>
            <person name="Lai M.-C."/>
        </authorList>
    </citation>
    <scope>NUCLEOTIDE SEQUENCE</scope>
    <source>
        <strain evidence="5">K1F9705b</strain>
    </source>
</reference>
<dbReference type="PANTHER" id="PTHR30050:SF4">
    <property type="entry name" value="ATP-BINDING PROTEIN RV3427C IN INSERTION SEQUENCE-RELATED"/>
    <property type="match status" value="1"/>
</dbReference>
<dbReference type="InterPro" id="IPR002611">
    <property type="entry name" value="IstB_ATP-bd"/>
</dbReference>
<comment type="caution">
    <text evidence="5">The sequence shown here is derived from an EMBL/GenBank/DDBJ whole genome shotgun (WGS) entry which is preliminary data.</text>
</comment>
<dbReference type="Pfam" id="PF01695">
    <property type="entry name" value="IstB_IS21"/>
    <property type="match status" value="1"/>
</dbReference>
<evidence type="ECO:0000313" key="5">
    <source>
        <dbReference type="EMBL" id="MBR1370006.1"/>
    </source>
</evidence>
<keyword evidence="6" id="KW-1185">Reference proteome</keyword>
<comment type="similarity">
    <text evidence="1">Belongs to the IS21/IS1162 putative ATP-binding protein family.</text>
</comment>
<dbReference type="Proteomes" id="UP000730161">
    <property type="component" value="Unassembled WGS sequence"/>
</dbReference>
<feature type="domain" description="AAA+ ATPase" evidence="4">
    <location>
        <begin position="101"/>
        <end position="233"/>
    </location>
</feature>
<dbReference type="PANTHER" id="PTHR30050">
    <property type="entry name" value="CHROMOSOMAL REPLICATION INITIATOR PROTEIN DNAA"/>
    <property type="match status" value="1"/>
</dbReference>
<evidence type="ECO:0000256" key="2">
    <source>
        <dbReference type="ARBA" id="ARBA00022741"/>
    </source>
</evidence>
<evidence type="ECO:0000256" key="1">
    <source>
        <dbReference type="ARBA" id="ARBA00008059"/>
    </source>
</evidence>
<evidence type="ECO:0000256" key="3">
    <source>
        <dbReference type="ARBA" id="ARBA00022840"/>
    </source>
</evidence>
<dbReference type="NCBIfam" id="NF038214">
    <property type="entry name" value="IS21_help_AAA"/>
    <property type="match status" value="1"/>
</dbReference>
<dbReference type="InterPro" id="IPR027417">
    <property type="entry name" value="P-loop_NTPase"/>
</dbReference>
<keyword evidence="2" id="KW-0547">Nucleotide-binding</keyword>
<dbReference type="OrthoDB" id="133089at2157"/>
<dbReference type="SMART" id="SM00382">
    <property type="entry name" value="AAA"/>
    <property type="match status" value="1"/>
</dbReference>
<dbReference type="Gene3D" id="3.40.50.300">
    <property type="entry name" value="P-loop containing nucleotide triphosphate hydrolases"/>
    <property type="match status" value="1"/>
</dbReference>
<dbReference type="CDD" id="cd00009">
    <property type="entry name" value="AAA"/>
    <property type="match status" value="1"/>
</dbReference>
<evidence type="ECO:0000313" key="6">
    <source>
        <dbReference type="Proteomes" id="UP000730161"/>
    </source>
</evidence>
<sequence>MSGLVYERVHHNLETLKLTTIKAMLDNSLEHAAKEGKSTLELLDYLLEQEVKSKQDHALSIRMRMASFPVEKRLDDFDVAFQPSLDPLIIKDLASLRFIHNAENVVFLGPPGVGKTHLAVALGYEAVKQGFRVYYANASQLIERLMKANRENKLEEKIKALTKFHLLIIDEMGYLPFTSEGAHCFFQLISRRYEKSSTIFTSNKSFGEWGEIFGDHVIAAAVLDRILHHCTTLNIKGDSYRLKERRRQGLIPHV</sequence>
<organism evidence="5 6">
    <name type="scientific">Methanocalculus chunghsingensis</name>
    <dbReference type="NCBI Taxonomy" id="156457"/>
    <lineage>
        <taxon>Archaea</taxon>
        <taxon>Methanobacteriati</taxon>
        <taxon>Methanobacteriota</taxon>
        <taxon>Stenosarchaea group</taxon>
        <taxon>Methanomicrobia</taxon>
        <taxon>Methanomicrobiales</taxon>
        <taxon>Methanocalculaceae</taxon>
        <taxon>Methanocalculus</taxon>
    </lineage>
</organism>
<dbReference type="InterPro" id="IPR028350">
    <property type="entry name" value="DNAC/IstB-like"/>
</dbReference>
<dbReference type="SUPFAM" id="SSF52540">
    <property type="entry name" value="P-loop containing nucleoside triphosphate hydrolases"/>
    <property type="match status" value="1"/>
</dbReference>
<accession>A0A8J7W7S5</accession>
<name>A0A8J7W7S5_9EURY</name>
<dbReference type="InterPro" id="IPR047661">
    <property type="entry name" value="IstB"/>
</dbReference>
<dbReference type="EMBL" id="JWHL01000033">
    <property type="protein sequence ID" value="MBR1370006.1"/>
    <property type="molecule type" value="Genomic_DNA"/>
</dbReference>
<evidence type="ECO:0000259" key="4">
    <source>
        <dbReference type="SMART" id="SM00382"/>
    </source>
</evidence>
<proteinExistence type="inferred from homology"/>
<dbReference type="RefSeq" id="WP_211531763.1">
    <property type="nucleotide sequence ID" value="NZ_JWHL01000033.1"/>
</dbReference>
<protein>
    <submittedName>
        <fullName evidence="5">ATPase AAA</fullName>
    </submittedName>
</protein>